<keyword evidence="3" id="KW-0804">Transcription</keyword>
<dbReference type="InterPro" id="IPR014757">
    <property type="entry name" value="Tscrpt_reg_IclR_C"/>
</dbReference>
<dbReference type="InterPro" id="IPR036388">
    <property type="entry name" value="WH-like_DNA-bd_sf"/>
</dbReference>
<reference evidence="6 7" key="1">
    <citation type="submission" date="2023-10" db="EMBL/GenBank/DDBJ databases">
        <title>Bacteria for the degradation of biodegradable plastic PBAT(Polybutylene adipate terephthalate).</title>
        <authorList>
            <person name="Weon H.-Y."/>
            <person name="Yeon J."/>
        </authorList>
    </citation>
    <scope>NUCLEOTIDE SEQUENCE [LARGE SCALE GENOMIC DNA]</scope>
    <source>
        <strain evidence="6 7">SBD 7-3</strain>
    </source>
</reference>
<dbReference type="PROSITE" id="PS51078">
    <property type="entry name" value="ICLR_ED"/>
    <property type="match status" value="1"/>
</dbReference>
<dbReference type="Pfam" id="PF09339">
    <property type="entry name" value="HTH_IclR"/>
    <property type="match status" value="1"/>
</dbReference>
<evidence type="ECO:0000313" key="7">
    <source>
        <dbReference type="Proteomes" id="UP001303946"/>
    </source>
</evidence>
<gene>
    <name evidence="6" type="ORF">RXV79_01030</name>
</gene>
<name>A0ABZ0CZP6_9BURK</name>
<keyword evidence="2" id="KW-0238">DNA-binding</keyword>
<evidence type="ECO:0000259" key="5">
    <source>
        <dbReference type="PROSITE" id="PS51078"/>
    </source>
</evidence>
<dbReference type="Proteomes" id="UP001303946">
    <property type="component" value="Chromosome"/>
</dbReference>
<dbReference type="RefSeq" id="WP_316701460.1">
    <property type="nucleotide sequence ID" value="NZ_CP136336.1"/>
</dbReference>
<evidence type="ECO:0000256" key="2">
    <source>
        <dbReference type="ARBA" id="ARBA00023125"/>
    </source>
</evidence>
<evidence type="ECO:0000259" key="4">
    <source>
        <dbReference type="PROSITE" id="PS51077"/>
    </source>
</evidence>
<protein>
    <submittedName>
        <fullName evidence="6">Helix-turn-helix domain-containing protein</fullName>
    </submittedName>
</protein>
<organism evidence="6 7">
    <name type="scientific">Piscinibacter gummiphilus</name>
    <dbReference type="NCBI Taxonomy" id="946333"/>
    <lineage>
        <taxon>Bacteria</taxon>
        <taxon>Pseudomonadati</taxon>
        <taxon>Pseudomonadota</taxon>
        <taxon>Betaproteobacteria</taxon>
        <taxon>Burkholderiales</taxon>
        <taxon>Sphaerotilaceae</taxon>
        <taxon>Piscinibacter</taxon>
    </lineage>
</organism>
<evidence type="ECO:0000256" key="1">
    <source>
        <dbReference type="ARBA" id="ARBA00023015"/>
    </source>
</evidence>
<dbReference type="SUPFAM" id="SSF55781">
    <property type="entry name" value="GAF domain-like"/>
    <property type="match status" value="1"/>
</dbReference>
<dbReference type="InterPro" id="IPR029016">
    <property type="entry name" value="GAF-like_dom_sf"/>
</dbReference>
<dbReference type="InterPro" id="IPR005471">
    <property type="entry name" value="Tscrpt_reg_IclR_N"/>
</dbReference>
<dbReference type="InterPro" id="IPR050707">
    <property type="entry name" value="HTH_MetabolicPath_Reg"/>
</dbReference>
<dbReference type="Gene3D" id="1.10.10.10">
    <property type="entry name" value="Winged helix-like DNA-binding domain superfamily/Winged helix DNA-binding domain"/>
    <property type="match status" value="1"/>
</dbReference>
<sequence length="269" mass="28031">MSQVLTPPSAAAPVAPAPTALPHDIPTVAPPPSAPADGVAAVDRALSIATTLARASAPLTLAELARRTGMYKSTLLRLLASLARAGLVVHRSDKRYALGPLAFLFGRSFEQTYGLKEGVQPVLEWLVSKGTESPSFHVRHGKDSRLCLFRIDSAHSTLDRVRAGDVLPLNRGAAGKVLQAFAGGLNVAGDTPLLHNSFGERDPLCGAVAAPVFGPAGILLGALSLSGPLERFSDLAVQRMNSLLFTAAETATRTLGGHWPVTSGQRLAG</sequence>
<dbReference type="Gene3D" id="3.30.450.40">
    <property type="match status" value="2"/>
</dbReference>
<dbReference type="InterPro" id="IPR036390">
    <property type="entry name" value="WH_DNA-bd_sf"/>
</dbReference>
<feature type="domain" description="IclR-ED" evidence="5">
    <location>
        <begin position="101"/>
        <end position="257"/>
    </location>
</feature>
<keyword evidence="1" id="KW-0805">Transcription regulation</keyword>
<dbReference type="SMART" id="SM00346">
    <property type="entry name" value="HTH_ICLR"/>
    <property type="match status" value="1"/>
</dbReference>
<proteinExistence type="predicted"/>
<feature type="domain" description="HTH iclR-type" evidence="4">
    <location>
        <begin position="39"/>
        <end position="100"/>
    </location>
</feature>
<dbReference type="EMBL" id="CP136336">
    <property type="protein sequence ID" value="WOB08651.1"/>
    <property type="molecule type" value="Genomic_DNA"/>
</dbReference>
<dbReference type="SUPFAM" id="SSF46785">
    <property type="entry name" value="Winged helix' DNA-binding domain"/>
    <property type="match status" value="1"/>
</dbReference>
<dbReference type="PROSITE" id="PS51077">
    <property type="entry name" value="HTH_ICLR"/>
    <property type="match status" value="1"/>
</dbReference>
<evidence type="ECO:0000313" key="6">
    <source>
        <dbReference type="EMBL" id="WOB08651.1"/>
    </source>
</evidence>
<dbReference type="PANTHER" id="PTHR30136">
    <property type="entry name" value="HELIX-TURN-HELIX TRANSCRIPTIONAL REGULATOR, ICLR FAMILY"/>
    <property type="match status" value="1"/>
</dbReference>
<evidence type="ECO:0000256" key="3">
    <source>
        <dbReference type="ARBA" id="ARBA00023163"/>
    </source>
</evidence>
<keyword evidence="7" id="KW-1185">Reference proteome</keyword>
<dbReference type="PANTHER" id="PTHR30136:SF39">
    <property type="entry name" value="TRANSCRIPTIONAL REGULATORY PROTEIN"/>
    <property type="match status" value="1"/>
</dbReference>
<accession>A0ABZ0CZP6</accession>